<comment type="catalytic activity">
    <reaction evidence="2">
        <text>a 3'-end 2',3'-cyclophospho-ribonucleotide-RNA + H2O = a 3'-end 2'-phospho-ribonucleotide-RNA + H(+)</text>
        <dbReference type="Rhea" id="RHEA:11828"/>
        <dbReference type="Rhea" id="RHEA-COMP:10464"/>
        <dbReference type="Rhea" id="RHEA-COMP:17353"/>
        <dbReference type="ChEBI" id="CHEBI:15377"/>
        <dbReference type="ChEBI" id="CHEBI:15378"/>
        <dbReference type="ChEBI" id="CHEBI:83064"/>
        <dbReference type="ChEBI" id="CHEBI:173113"/>
        <dbReference type="EC" id="3.1.4.58"/>
    </reaction>
</comment>
<feature type="short sequence motif" description="HXTX 2" evidence="2">
    <location>
        <begin position="127"/>
        <end position="130"/>
    </location>
</feature>
<organism evidence="3 4">
    <name type="scientific">Methanothermobacter defluvii</name>
    <dbReference type="NCBI Taxonomy" id="49339"/>
    <lineage>
        <taxon>Archaea</taxon>
        <taxon>Methanobacteriati</taxon>
        <taxon>Methanobacteriota</taxon>
        <taxon>Methanomada group</taxon>
        <taxon>Methanobacteria</taxon>
        <taxon>Methanobacteriales</taxon>
        <taxon>Methanobacteriaceae</taxon>
        <taxon>Methanothermobacter</taxon>
    </lineage>
</organism>
<accession>A0A371NE42</accession>
<dbReference type="GO" id="GO:0008664">
    <property type="term" value="F:RNA 2',3'-cyclic 3'-phosphodiesterase activity"/>
    <property type="evidence" value="ECO:0007669"/>
    <property type="project" value="UniProtKB-EC"/>
</dbReference>
<protein>
    <recommendedName>
        <fullName evidence="2">RNA 2',3'-cyclic phosphodiesterase</fullName>
        <shortName evidence="2">RNA 2',3'-CPDase</shortName>
        <ecNumber evidence="2">3.1.4.58</ecNumber>
    </recommendedName>
</protein>
<dbReference type="RefSeq" id="WP_115892271.1">
    <property type="nucleotide sequence ID" value="NZ_QREL01000001.1"/>
</dbReference>
<dbReference type="PANTHER" id="PTHR35561">
    <property type="entry name" value="RNA 2',3'-CYCLIC PHOSPHODIESTERASE"/>
    <property type="match status" value="1"/>
</dbReference>
<keyword evidence="1 2" id="KW-0378">Hydrolase</keyword>
<dbReference type="EC" id="3.1.4.58" evidence="2"/>
<evidence type="ECO:0000313" key="4">
    <source>
        <dbReference type="Proteomes" id="UP000256864"/>
    </source>
</evidence>
<dbReference type="Gene3D" id="3.90.1140.10">
    <property type="entry name" value="Cyclic phosphodiesterase"/>
    <property type="match status" value="1"/>
</dbReference>
<dbReference type="NCBIfam" id="TIGR02258">
    <property type="entry name" value="2_5_ligase"/>
    <property type="match status" value="1"/>
</dbReference>
<sequence>MKVRAFLAVDLDEGLRDHVSRIQDTLKSADAQVKFVEPENLHFTLKFFGDVGEGKLRRIENVVRDTLRGYEPFEISIRGAGVFPNPRYIRVVWLGVENPETFSDLQRSLDMEFVKMGFRPERDYVPHLTVGRVKGPRNRDKLAELIGELEDVEVGSMRVSEVSLKRSELTPAGPIYTDMEVFRL</sequence>
<dbReference type="InterPro" id="IPR009097">
    <property type="entry name" value="Cyclic_Pdiesterase"/>
</dbReference>
<dbReference type="GeneID" id="301442304"/>
<evidence type="ECO:0000256" key="1">
    <source>
        <dbReference type="ARBA" id="ARBA00022801"/>
    </source>
</evidence>
<dbReference type="EMBL" id="QREL01000001">
    <property type="protein sequence ID" value="REE28772.1"/>
    <property type="molecule type" value="Genomic_DNA"/>
</dbReference>
<proteinExistence type="inferred from homology"/>
<comment type="similarity">
    <text evidence="2">Belongs to the 2H phosphoesterase superfamily. ThpR family.</text>
</comment>
<dbReference type="GO" id="GO:0016874">
    <property type="term" value="F:ligase activity"/>
    <property type="evidence" value="ECO:0007669"/>
    <property type="project" value="UniProtKB-KW"/>
</dbReference>
<dbReference type="Proteomes" id="UP000256864">
    <property type="component" value="Unassembled WGS sequence"/>
</dbReference>
<name>A0A371NE42_9EURY</name>
<gene>
    <name evidence="3" type="ORF">C7452_0793</name>
</gene>
<feature type="short sequence motif" description="HXTX 1" evidence="2">
    <location>
        <begin position="42"/>
        <end position="45"/>
    </location>
</feature>
<dbReference type="PANTHER" id="PTHR35561:SF1">
    <property type="entry name" value="RNA 2',3'-CYCLIC PHOSPHODIESTERASE"/>
    <property type="match status" value="1"/>
</dbReference>
<feature type="active site" description="Proton donor" evidence="2">
    <location>
        <position position="42"/>
    </location>
</feature>
<comment type="caution">
    <text evidence="3">The sequence shown here is derived from an EMBL/GenBank/DDBJ whole genome shotgun (WGS) entry which is preliminary data.</text>
</comment>
<dbReference type="SUPFAM" id="SSF55144">
    <property type="entry name" value="LigT-like"/>
    <property type="match status" value="1"/>
</dbReference>
<dbReference type="InterPro" id="IPR004175">
    <property type="entry name" value="RNA_CPDase"/>
</dbReference>
<dbReference type="GO" id="GO:0004113">
    <property type="term" value="F:2',3'-cyclic-nucleotide 3'-phosphodiesterase activity"/>
    <property type="evidence" value="ECO:0007669"/>
    <property type="project" value="InterPro"/>
</dbReference>
<dbReference type="HAMAP" id="MF_01940">
    <property type="entry name" value="RNA_CPDase"/>
    <property type="match status" value="1"/>
</dbReference>
<feature type="active site" description="Proton acceptor" evidence="2">
    <location>
        <position position="127"/>
    </location>
</feature>
<keyword evidence="4" id="KW-1185">Reference proteome</keyword>
<keyword evidence="3" id="KW-0436">Ligase</keyword>
<evidence type="ECO:0000313" key="3">
    <source>
        <dbReference type="EMBL" id="REE28772.1"/>
    </source>
</evidence>
<dbReference type="Pfam" id="PF13563">
    <property type="entry name" value="2_5_RNA_ligase2"/>
    <property type="match status" value="1"/>
</dbReference>
<reference evidence="3 4" key="1">
    <citation type="submission" date="2018-07" db="EMBL/GenBank/DDBJ databases">
        <title>Genomic Encyclopedia of Type Strains, Phase IV (KMG-IV): sequencing the most valuable type-strain genomes for metagenomic binning, comparative biology and taxonomic classification.</title>
        <authorList>
            <person name="Goeker M."/>
        </authorList>
    </citation>
    <scope>NUCLEOTIDE SEQUENCE [LARGE SCALE GENOMIC DNA]</scope>
    <source>
        <strain evidence="3 4">DSM 7466</strain>
    </source>
</reference>
<evidence type="ECO:0000256" key="2">
    <source>
        <dbReference type="HAMAP-Rule" id="MF_01940"/>
    </source>
</evidence>
<dbReference type="AlphaFoldDB" id="A0A371NE42"/>
<comment type="function">
    <text evidence="2">Hydrolyzes RNA 2',3'-cyclic phosphodiester to an RNA 2'-phosphomonoester.</text>
</comment>